<evidence type="ECO:0000256" key="2">
    <source>
        <dbReference type="SAM" id="Phobius"/>
    </source>
</evidence>
<dbReference type="AlphaFoldDB" id="A0A508TJM2"/>
<proteinExistence type="predicted"/>
<feature type="transmembrane region" description="Helical" evidence="2">
    <location>
        <begin position="20"/>
        <end position="39"/>
    </location>
</feature>
<protein>
    <submittedName>
        <fullName evidence="3">Uncharacterized protein</fullName>
    </submittedName>
</protein>
<name>A0A508TJM2_9BRAD</name>
<accession>A0A508TJM2</accession>
<keyword evidence="2" id="KW-0812">Transmembrane</keyword>
<dbReference type="Proteomes" id="UP000328092">
    <property type="component" value="Unassembled WGS sequence"/>
</dbReference>
<organism evidence="3 4">
    <name type="scientific">Bradyrhizobium ivorense</name>
    <dbReference type="NCBI Taxonomy" id="2511166"/>
    <lineage>
        <taxon>Bacteria</taxon>
        <taxon>Pseudomonadati</taxon>
        <taxon>Pseudomonadota</taxon>
        <taxon>Alphaproteobacteria</taxon>
        <taxon>Hyphomicrobiales</taxon>
        <taxon>Nitrobacteraceae</taxon>
        <taxon>Bradyrhizobium</taxon>
    </lineage>
</organism>
<keyword evidence="2" id="KW-0472">Membrane</keyword>
<keyword evidence="4" id="KW-1185">Reference proteome</keyword>
<feature type="region of interest" description="Disordered" evidence="1">
    <location>
        <begin position="56"/>
        <end position="84"/>
    </location>
</feature>
<evidence type="ECO:0000313" key="4">
    <source>
        <dbReference type="Proteomes" id="UP000328092"/>
    </source>
</evidence>
<comment type="caution">
    <text evidence="3">The sequence shown here is derived from an EMBL/GenBank/DDBJ whole genome shotgun (WGS) entry which is preliminary data.</text>
</comment>
<keyword evidence="2" id="KW-1133">Transmembrane helix</keyword>
<dbReference type="EMBL" id="CAADFC020000020">
    <property type="protein sequence ID" value="VIO74562.1"/>
    <property type="molecule type" value="Genomic_DNA"/>
</dbReference>
<reference evidence="3" key="1">
    <citation type="submission" date="2019-02" db="EMBL/GenBank/DDBJ databases">
        <authorList>
            <person name="Pothier F.J."/>
        </authorList>
    </citation>
    <scope>NUCLEOTIDE SEQUENCE</scope>
    <source>
        <strain evidence="3">CI-1B</strain>
    </source>
</reference>
<sequence>MWPRNAATGLALFELMKKRDWAFVAACAAGALLFGVWSVQMGIAYHRSRLGVTDLSSSHRQAGHGAPTEGSAADELEPQIGRPQ</sequence>
<evidence type="ECO:0000256" key="1">
    <source>
        <dbReference type="SAM" id="MobiDB-lite"/>
    </source>
</evidence>
<evidence type="ECO:0000313" key="3">
    <source>
        <dbReference type="EMBL" id="VIO74562.1"/>
    </source>
</evidence>
<gene>
    <name evidence="3" type="ORF">CI1B_53350</name>
</gene>